<accession>A0A1R3G3I5</accession>
<feature type="domain" description="CCHC-type" evidence="3">
    <location>
        <begin position="204"/>
        <end position="217"/>
    </location>
</feature>
<gene>
    <name evidence="4" type="ORF">CCACVL1_29137</name>
</gene>
<feature type="compositionally biased region" description="Basic and acidic residues" evidence="2">
    <location>
        <begin position="414"/>
        <end position="429"/>
    </location>
</feature>
<protein>
    <recommendedName>
        <fullName evidence="3">CCHC-type domain-containing protein</fullName>
    </recommendedName>
</protein>
<keyword evidence="1" id="KW-0862">Zinc</keyword>
<dbReference type="OMA" id="FWIPRRE"/>
<dbReference type="GO" id="GO:0003676">
    <property type="term" value="F:nucleic acid binding"/>
    <property type="evidence" value="ECO:0007669"/>
    <property type="project" value="InterPro"/>
</dbReference>
<dbReference type="InterPro" id="IPR040256">
    <property type="entry name" value="At4g02000-like"/>
</dbReference>
<dbReference type="OrthoDB" id="994464at2759"/>
<dbReference type="InterPro" id="IPR025836">
    <property type="entry name" value="Zn_knuckle_CX2CX4HX4C"/>
</dbReference>
<keyword evidence="5" id="KW-1185">Reference proteome</keyword>
<dbReference type="Pfam" id="PF14392">
    <property type="entry name" value="zf-CCHC_4"/>
    <property type="match status" value="1"/>
</dbReference>
<dbReference type="InterPro" id="IPR001878">
    <property type="entry name" value="Znf_CCHC"/>
</dbReference>
<evidence type="ECO:0000313" key="5">
    <source>
        <dbReference type="Proteomes" id="UP000188268"/>
    </source>
</evidence>
<proteinExistence type="predicted"/>
<dbReference type="AlphaFoldDB" id="A0A1R3G3I5"/>
<dbReference type="InterPro" id="IPR025558">
    <property type="entry name" value="DUF4283"/>
</dbReference>
<name>A0A1R3G3I5_COCAP</name>
<evidence type="ECO:0000256" key="1">
    <source>
        <dbReference type="PROSITE-ProRule" id="PRU00047"/>
    </source>
</evidence>
<sequence>MEEERGTYELEGFEELEIQLMEDNEELEQLEKSTLIGRIISDRLLSKRGVMGVLRTMWIEDVVTEIRDLAMNTFSLRFSSDLAKRRALEDGPWSIMGSCLALKEWRNGIEIYDMDFSEIEVWVQIHKIPLEMMNLENAGVIGKRLGRVVSIEDPKEVKGVGSNFIRIRLGIDICKPLVEGFWIPRREGRKTWAEVKYEKLSDFCYGCGKLGHMVKNCHLEVQRSVVDPSKPHYGPHMRAAPVRRFEGVSAGKGKQSINEESGVAAEHRKILQEVQLNRDRKEIGFEGRMDKGKRKKENGDPKSNKKELIEKGREALRFQVQNSAKRGPGGGMKIEKFLGGGRIRGEKLYEIRMVKLSEEFRGMRLKREGSKFLKTEEEYRSAKRNRLEWYDMTEENKKWGKSDNAEEEVVPKSYELRKNSGRNKEKGSF</sequence>
<dbReference type="STRING" id="210143.A0A1R3G3I5"/>
<dbReference type="GO" id="GO:0008270">
    <property type="term" value="F:zinc ion binding"/>
    <property type="evidence" value="ECO:0007669"/>
    <property type="project" value="UniProtKB-KW"/>
</dbReference>
<dbReference type="PANTHER" id="PTHR31286">
    <property type="entry name" value="GLYCINE-RICH CELL WALL STRUCTURAL PROTEIN 1.8-LIKE"/>
    <property type="match status" value="1"/>
</dbReference>
<dbReference type="PROSITE" id="PS50158">
    <property type="entry name" value="ZF_CCHC"/>
    <property type="match status" value="1"/>
</dbReference>
<feature type="region of interest" description="Disordered" evidence="2">
    <location>
        <begin position="282"/>
        <end position="307"/>
    </location>
</feature>
<feature type="region of interest" description="Disordered" evidence="2">
    <location>
        <begin position="398"/>
        <end position="429"/>
    </location>
</feature>
<dbReference type="Gramene" id="OMO52652">
    <property type="protein sequence ID" value="OMO52652"/>
    <property type="gene ID" value="CCACVL1_29137"/>
</dbReference>
<evidence type="ECO:0000313" key="4">
    <source>
        <dbReference type="EMBL" id="OMO52652.1"/>
    </source>
</evidence>
<reference evidence="4 5" key="1">
    <citation type="submission" date="2013-09" db="EMBL/GenBank/DDBJ databases">
        <title>Corchorus capsularis genome sequencing.</title>
        <authorList>
            <person name="Alam M."/>
            <person name="Haque M.S."/>
            <person name="Islam M.S."/>
            <person name="Emdad E.M."/>
            <person name="Islam M.M."/>
            <person name="Ahmed B."/>
            <person name="Halim A."/>
            <person name="Hossen Q.M.M."/>
            <person name="Hossain M.Z."/>
            <person name="Ahmed R."/>
            <person name="Khan M.M."/>
            <person name="Islam R."/>
            <person name="Rashid M.M."/>
            <person name="Khan S.A."/>
            <person name="Rahman M.S."/>
            <person name="Alam M."/>
        </authorList>
    </citation>
    <scope>NUCLEOTIDE SEQUENCE [LARGE SCALE GENOMIC DNA]</scope>
    <source>
        <strain evidence="5">cv. CVL-1</strain>
        <tissue evidence="4">Whole seedling</tissue>
    </source>
</reference>
<dbReference type="Pfam" id="PF14111">
    <property type="entry name" value="DUF4283"/>
    <property type="match status" value="1"/>
</dbReference>
<comment type="caution">
    <text evidence="4">The sequence shown here is derived from an EMBL/GenBank/DDBJ whole genome shotgun (WGS) entry which is preliminary data.</text>
</comment>
<organism evidence="4 5">
    <name type="scientific">Corchorus capsularis</name>
    <name type="common">Jute</name>
    <dbReference type="NCBI Taxonomy" id="210143"/>
    <lineage>
        <taxon>Eukaryota</taxon>
        <taxon>Viridiplantae</taxon>
        <taxon>Streptophyta</taxon>
        <taxon>Embryophyta</taxon>
        <taxon>Tracheophyta</taxon>
        <taxon>Spermatophyta</taxon>
        <taxon>Magnoliopsida</taxon>
        <taxon>eudicotyledons</taxon>
        <taxon>Gunneridae</taxon>
        <taxon>Pentapetalae</taxon>
        <taxon>rosids</taxon>
        <taxon>malvids</taxon>
        <taxon>Malvales</taxon>
        <taxon>Malvaceae</taxon>
        <taxon>Grewioideae</taxon>
        <taxon>Apeibeae</taxon>
        <taxon>Corchorus</taxon>
    </lineage>
</organism>
<dbReference type="PANTHER" id="PTHR31286:SF178">
    <property type="entry name" value="DUF4283 DOMAIN-CONTAINING PROTEIN"/>
    <property type="match status" value="1"/>
</dbReference>
<dbReference type="Proteomes" id="UP000188268">
    <property type="component" value="Unassembled WGS sequence"/>
</dbReference>
<evidence type="ECO:0000256" key="2">
    <source>
        <dbReference type="SAM" id="MobiDB-lite"/>
    </source>
</evidence>
<keyword evidence="1" id="KW-0479">Metal-binding</keyword>
<evidence type="ECO:0000259" key="3">
    <source>
        <dbReference type="PROSITE" id="PS50158"/>
    </source>
</evidence>
<keyword evidence="1" id="KW-0863">Zinc-finger</keyword>
<feature type="compositionally biased region" description="Basic and acidic residues" evidence="2">
    <location>
        <begin position="297"/>
        <end position="307"/>
    </location>
</feature>
<dbReference type="EMBL" id="AWWV01015470">
    <property type="protein sequence ID" value="OMO52652.1"/>
    <property type="molecule type" value="Genomic_DNA"/>
</dbReference>